<dbReference type="Gene3D" id="1.10.510.10">
    <property type="entry name" value="Transferase(Phosphotransferase) domain 1"/>
    <property type="match status" value="1"/>
</dbReference>
<dbReference type="CDD" id="cd14014">
    <property type="entry name" value="STKc_PknB_like"/>
    <property type="match status" value="1"/>
</dbReference>
<dbReference type="Pfam" id="PF00069">
    <property type="entry name" value="Pkinase"/>
    <property type="match status" value="1"/>
</dbReference>
<dbReference type="PANTHER" id="PTHR43289:SF6">
    <property type="entry name" value="SERINE_THREONINE-PROTEIN KINASE NEKL-3"/>
    <property type="match status" value="1"/>
</dbReference>
<dbReference type="EC" id="2.7.11.1" evidence="1"/>
<dbReference type="PANTHER" id="PTHR43289">
    <property type="entry name" value="MITOGEN-ACTIVATED PROTEIN KINASE KINASE KINASE 20-RELATED"/>
    <property type="match status" value="1"/>
</dbReference>
<keyword evidence="7" id="KW-1133">Transmembrane helix</keyword>
<evidence type="ECO:0000256" key="1">
    <source>
        <dbReference type="ARBA" id="ARBA00012513"/>
    </source>
</evidence>
<dbReference type="InterPro" id="IPR008271">
    <property type="entry name" value="Ser/Thr_kinase_AS"/>
</dbReference>
<evidence type="ECO:0000256" key="6">
    <source>
        <dbReference type="PROSITE-ProRule" id="PRU10141"/>
    </source>
</evidence>
<evidence type="ECO:0000256" key="2">
    <source>
        <dbReference type="ARBA" id="ARBA00022679"/>
    </source>
</evidence>
<keyword evidence="5 6" id="KW-0067">ATP-binding</keyword>
<dbReference type="Proteomes" id="UP000228947">
    <property type="component" value="Unassembled WGS sequence"/>
</dbReference>
<evidence type="ECO:0000256" key="4">
    <source>
        <dbReference type="ARBA" id="ARBA00022777"/>
    </source>
</evidence>
<dbReference type="InterPro" id="IPR017441">
    <property type="entry name" value="Protein_kinase_ATP_BS"/>
</dbReference>
<dbReference type="GO" id="GO:0005524">
    <property type="term" value="F:ATP binding"/>
    <property type="evidence" value="ECO:0007669"/>
    <property type="project" value="UniProtKB-UniRule"/>
</dbReference>
<keyword evidence="7" id="KW-0472">Membrane</keyword>
<evidence type="ECO:0000256" key="5">
    <source>
        <dbReference type="ARBA" id="ARBA00022840"/>
    </source>
</evidence>
<keyword evidence="4" id="KW-0418">Kinase</keyword>
<dbReference type="InterPro" id="IPR011009">
    <property type="entry name" value="Kinase-like_dom_sf"/>
</dbReference>
<feature type="transmembrane region" description="Helical" evidence="7">
    <location>
        <begin position="336"/>
        <end position="357"/>
    </location>
</feature>
<dbReference type="PROSITE" id="PS00108">
    <property type="entry name" value="PROTEIN_KINASE_ST"/>
    <property type="match status" value="1"/>
</dbReference>
<organism evidence="9 10">
    <name type="scientific">Candidatus Thermofonsia Clade 1 bacterium</name>
    <dbReference type="NCBI Taxonomy" id="2364210"/>
    <lineage>
        <taxon>Bacteria</taxon>
        <taxon>Bacillati</taxon>
        <taxon>Chloroflexota</taxon>
        <taxon>Candidatus Thermofontia</taxon>
        <taxon>Candidatus Thermofonsia Clade 1</taxon>
    </lineage>
</organism>
<feature type="domain" description="Protein kinase" evidence="8">
    <location>
        <begin position="14"/>
        <end position="267"/>
    </location>
</feature>
<dbReference type="PROSITE" id="PS50011">
    <property type="entry name" value="PROTEIN_KINASE_DOM"/>
    <property type="match status" value="1"/>
</dbReference>
<evidence type="ECO:0000256" key="7">
    <source>
        <dbReference type="SAM" id="Phobius"/>
    </source>
</evidence>
<dbReference type="SUPFAM" id="SSF56112">
    <property type="entry name" value="Protein kinase-like (PK-like)"/>
    <property type="match status" value="1"/>
</dbReference>
<sequence>MAVDETRTKELGAYRVLGLVGRGGMARVYRCQHKHSGQIVAVKVLELSADLNGLALFEGEIRAMQQLRHPYIVPLQDYFLSPELAYLVMPYFENTVADRLSVRLYAPREAAQALAHLAHALDYAHSLGYIHCDLKPSNLMLDGRDQLYLADFGLAKSIGRRHNQQAAFGTPLYMAPELTEGASADVRTDVYALGVLICEMLSGHRPFEAERVTDYFYLHQRAVPPAPSQLNRVPPALDAPVLMALSKSPAERPQSAGEFARLFQEAVARLPEAEQRWNAPLCERPAIVLKPVKSGSGLLRELNEQSTHLRQLEALAAREPQPASAPLQRAEGANQALMVVLGALAVALAALIIYLLLR</sequence>
<gene>
    <name evidence="9" type="ORF">CUN50_05680</name>
</gene>
<protein>
    <recommendedName>
        <fullName evidence="1">non-specific serine/threonine protein kinase</fullName>
        <ecNumber evidence="1">2.7.11.1</ecNumber>
    </recommendedName>
</protein>
<evidence type="ECO:0000256" key="3">
    <source>
        <dbReference type="ARBA" id="ARBA00022741"/>
    </source>
</evidence>
<evidence type="ECO:0000259" key="8">
    <source>
        <dbReference type="PROSITE" id="PS50011"/>
    </source>
</evidence>
<evidence type="ECO:0000313" key="9">
    <source>
        <dbReference type="EMBL" id="PJF42017.1"/>
    </source>
</evidence>
<comment type="caution">
    <text evidence="9">The sequence shown here is derived from an EMBL/GenBank/DDBJ whole genome shotgun (WGS) entry which is preliminary data.</text>
</comment>
<dbReference type="PROSITE" id="PS00107">
    <property type="entry name" value="PROTEIN_KINASE_ATP"/>
    <property type="match status" value="1"/>
</dbReference>
<proteinExistence type="predicted"/>
<feature type="binding site" evidence="6">
    <location>
        <position position="43"/>
    </location>
    <ligand>
        <name>ATP</name>
        <dbReference type="ChEBI" id="CHEBI:30616"/>
    </ligand>
</feature>
<dbReference type="AlphaFoldDB" id="A0A2M8PWT8"/>
<dbReference type="SMART" id="SM00220">
    <property type="entry name" value="S_TKc"/>
    <property type="match status" value="1"/>
</dbReference>
<keyword evidence="2" id="KW-0808">Transferase</keyword>
<dbReference type="GO" id="GO:0004674">
    <property type="term" value="F:protein serine/threonine kinase activity"/>
    <property type="evidence" value="ECO:0007669"/>
    <property type="project" value="UniProtKB-EC"/>
</dbReference>
<name>A0A2M8PWT8_9CHLR</name>
<dbReference type="EMBL" id="PGTL01000040">
    <property type="protein sequence ID" value="PJF42017.1"/>
    <property type="molecule type" value="Genomic_DNA"/>
</dbReference>
<keyword evidence="7" id="KW-0812">Transmembrane</keyword>
<evidence type="ECO:0000313" key="10">
    <source>
        <dbReference type="Proteomes" id="UP000228947"/>
    </source>
</evidence>
<dbReference type="InterPro" id="IPR000719">
    <property type="entry name" value="Prot_kinase_dom"/>
</dbReference>
<reference evidence="9 10" key="1">
    <citation type="submission" date="2017-11" db="EMBL/GenBank/DDBJ databases">
        <title>Evolution of Phototrophy in the Chloroflexi Phylum Driven by Horizontal Gene Transfer.</title>
        <authorList>
            <person name="Ward L.M."/>
            <person name="Hemp J."/>
            <person name="Shih P.M."/>
            <person name="Mcglynn S.E."/>
            <person name="Fischer W."/>
        </authorList>
    </citation>
    <scope>NUCLEOTIDE SEQUENCE [LARGE SCALE GENOMIC DNA]</scope>
    <source>
        <strain evidence="9">CP1_1M</strain>
    </source>
</reference>
<keyword evidence="3 6" id="KW-0547">Nucleotide-binding</keyword>
<accession>A0A2M8PWT8</accession>